<dbReference type="InterPro" id="IPR042185">
    <property type="entry name" value="Serpin_sf_2"/>
</dbReference>
<name>A0A9D1GXF3_9ACTN</name>
<reference evidence="3" key="1">
    <citation type="submission" date="2020-10" db="EMBL/GenBank/DDBJ databases">
        <authorList>
            <person name="Gilroy R."/>
        </authorList>
    </citation>
    <scope>NUCLEOTIDE SEQUENCE</scope>
    <source>
        <strain evidence="3">ChiGjej1B1-24693</strain>
    </source>
</reference>
<evidence type="ECO:0000256" key="1">
    <source>
        <dbReference type="RuleBase" id="RU000411"/>
    </source>
</evidence>
<dbReference type="PANTHER" id="PTHR11461:SF211">
    <property type="entry name" value="GH10112P-RELATED"/>
    <property type="match status" value="1"/>
</dbReference>
<dbReference type="GO" id="GO:0004867">
    <property type="term" value="F:serine-type endopeptidase inhibitor activity"/>
    <property type="evidence" value="ECO:0007669"/>
    <property type="project" value="InterPro"/>
</dbReference>
<dbReference type="InterPro" id="IPR036186">
    <property type="entry name" value="Serpin_sf"/>
</dbReference>
<dbReference type="SMART" id="SM00093">
    <property type="entry name" value="SERPIN"/>
    <property type="match status" value="1"/>
</dbReference>
<accession>A0A9D1GXF3</accession>
<comment type="similarity">
    <text evidence="1">Belongs to the serpin family.</text>
</comment>
<dbReference type="Gene3D" id="3.30.497.10">
    <property type="entry name" value="Antithrombin, subunit I, domain 2"/>
    <property type="match status" value="1"/>
</dbReference>
<dbReference type="InterPro" id="IPR006311">
    <property type="entry name" value="TAT_signal"/>
</dbReference>
<protein>
    <submittedName>
        <fullName evidence="3">Serpin family protein</fullName>
    </submittedName>
</protein>
<dbReference type="AlphaFoldDB" id="A0A9D1GXF3"/>
<dbReference type="InterPro" id="IPR000215">
    <property type="entry name" value="Serpin_fam"/>
</dbReference>
<dbReference type="InterPro" id="IPR042178">
    <property type="entry name" value="Serpin_sf_1"/>
</dbReference>
<evidence type="ECO:0000313" key="4">
    <source>
        <dbReference type="Proteomes" id="UP000886842"/>
    </source>
</evidence>
<dbReference type="Gene3D" id="2.30.39.10">
    <property type="entry name" value="Alpha-1-antitrypsin, domain 1"/>
    <property type="match status" value="1"/>
</dbReference>
<proteinExistence type="inferred from homology"/>
<comment type="caution">
    <text evidence="3">The sequence shown here is derived from an EMBL/GenBank/DDBJ whole genome shotgun (WGS) entry which is preliminary data.</text>
</comment>
<dbReference type="Proteomes" id="UP000886842">
    <property type="component" value="Unassembled WGS sequence"/>
</dbReference>
<dbReference type="EMBL" id="DVLP01000050">
    <property type="protein sequence ID" value="HIT74290.1"/>
    <property type="molecule type" value="Genomic_DNA"/>
</dbReference>
<gene>
    <name evidence="3" type="ORF">IAA98_01725</name>
</gene>
<evidence type="ECO:0000313" key="3">
    <source>
        <dbReference type="EMBL" id="HIT74290.1"/>
    </source>
</evidence>
<sequence>MTAPLTAPAGITRRDLFRGAAGLAVLASLAATSGCRRAPKEARSSLDRLPGGDPGALPAAAATLTARVLQAARSGPANLVLSPFSVQVALSMVRNGAVGATADEMDRVLGIDDLTVHNEELNSTCQLIESRSGEIEGQEVAVELANSLWGQQGLEFAEPFLDALAQYYGAGMALTDFAGDSAGAVDDINAWVDDRTHGLVPEIVTTDLVHAQTRLVLVNALYLKAPWAVPFDESATSDGPFTTGAGDQVQAPMMSGSTATWYEDEHCTATRRVYLGNDLAMAVAKPKGDIAALLAHWAEGGLTAMLDGWERAQVRLQMPRWEHEWRGGLAELLAEMGMATAFSDKADFSAMTAQERLLIGFVEHRATISVDESGTEAAAATAVGMEPTSAEPERSEDLVLDRDFAYVIHDVETGTPLFIGVVDDPTA</sequence>
<dbReference type="Pfam" id="PF00079">
    <property type="entry name" value="Serpin"/>
    <property type="match status" value="1"/>
</dbReference>
<evidence type="ECO:0000259" key="2">
    <source>
        <dbReference type="SMART" id="SM00093"/>
    </source>
</evidence>
<dbReference type="PANTHER" id="PTHR11461">
    <property type="entry name" value="SERINE PROTEASE INHIBITOR, SERPIN"/>
    <property type="match status" value="1"/>
</dbReference>
<organism evidence="3 4">
    <name type="scientific">Candidatus Avipropionibacterium avicola</name>
    <dbReference type="NCBI Taxonomy" id="2840701"/>
    <lineage>
        <taxon>Bacteria</taxon>
        <taxon>Bacillati</taxon>
        <taxon>Actinomycetota</taxon>
        <taxon>Actinomycetes</taxon>
        <taxon>Propionibacteriales</taxon>
        <taxon>Propionibacteriaceae</taxon>
        <taxon>Propionibacteriaceae incertae sedis</taxon>
        <taxon>Candidatus Avipropionibacterium</taxon>
    </lineage>
</organism>
<dbReference type="PROSITE" id="PS51318">
    <property type="entry name" value="TAT"/>
    <property type="match status" value="1"/>
</dbReference>
<dbReference type="CDD" id="cd19590">
    <property type="entry name" value="serpin_thermopin-like"/>
    <property type="match status" value="1"/>
</dbReference>
<dbReference type="InterPro" id="IPR023796">
    <property type="entry name" value="Serpin_dom"/>
</dbReference>
<dbReference type="SUPFAM" id="SSF56574">
    <property type="entry name" value="Serpins"/>
    <property type="match status" value="1"/>
</dbReference>
<reference evidence="3" key="2">
    <citation type="journal article" date="2021" name="PeerJ">
        <title>Extensive microbial diversity within the chicken gut microbiome revealed by metagenomics and culture.</title>
        <authorList>
            <person name="Gilroy R."/>
            <person name="Ravi A."/>
            <person name="Getino M."/>
            <person name="Pursley I."/>
            <person name="Horton D.L."/>
            <person name="Alikhan N.F."/>
            <person name="Baker D."/>
            <person name="Gharbi K."/>
            <person name="Hall N."/>
            <person name="Watson M."/>
            <person name="Adriaenssens E.M."/>
            <person name="Foster-Nyarko E."/>
            <person name="Jarju S."/>
            <person name="Secka A."/>
            <person name="Antonio M."/>
            <person name="Oren A."/>
            <person name="Chaudhuri R.R."/>
            <person name="La Ragione R."/>
            <person name="Hildebrand F."/>
            <person name="Pallen M.J."/>
        </authorList>
    </citation>
    <scope>NUCLEOTIDE SEQUENCE</scope>
    <source>
        <strain evidence="3">ChiGjej1B1-24693</strain>
    </source>
</reference>
<dbReference type="GO" id="GO:0005615">
    <property type="term" value="C:extracellular space"/>
    <property type="evidence" value="ECO:0007669"/>
    <property type="project" value="InterPro"/>
</dbReference>
<feature type="domain" description="Serpin" evidence="2">
    <location>
        <begin position="66"/>
        <end position="425"/>
    </location>
</feature>